<comment type="similarity">
    <text evidence="1">Belongs to the short-chain dehydrogenases/reductases (SDR) family.</text>
</comment>
<proteinExistence type="inferred from homology"/>
<dbReference type="PRINTS" id="PR00081">
    <property type="entry name" value="GDHRDH"/>
</dbReference>
<organism evidence="2 3">
    <name type="scientific">Pseudonocardia yuanmonensis</name>
    <dbReference type="NCBI Taxonomy" id="1095914"/>
    <lineage>
        <taxon>Bacteria</taxon>
        <taxon>Bacillati</taxon>
        <taxon>Actinomycetota</taxon>
        <taxon>Actinomycetes</taxon>
        <taxon>Pseudonocardiales</taxon>
        <taxon>Pseudonocardiaceae</taxon>
        <taxon>Pseudonocardia</taxon>
    </lineage>
</organism>
<dbReference type="InterPro" id="IPR002347">
    <property type="entry name" value="SDR_fam"/>
</dbReference>
<dbReference type="PANTHER" id="PTHR42879:SF2">
    <property type="entry name" value="3-OXOACYL-[ACYL-CARRIER-PROTEIN] REDUCTASE FABG"/>
    <property type="match status" value="1"/>
</dbReference>
<reference evidence="3" key="1">
    <citation type="journal article" date="2019" name="Int. J. Syst. Evol. Microbiol.">
        <title>The Global Catalogue of Microorganisms (GCM) 10K type strain sequencing project: providing services to taxonomists for standard genome sequencing and annotation.</title>
        <authorList>
            <consortium name="The Broad Institute Genomics Platform"/>
            <consortium name="The Broad Institute Genome Sequencing Center for Infectious Disease"/>
            <person name="Wu L."/>
            <person name="Ma J."/>
        </authorList>
    </citation>
    <scope>NUCLEOTIDE SEQUENCE [LARGE SCALE GENOMIC DNA]</scope>
    <source>
        <strain evidence="3">JCM 18055</strain>
    </source>
</reference>
<dbReference type="RefSeq" id="WP_345384338.1">
    <property type="nucleotide sequence ID" value="NZ_BAABIC010000031.1"/>
</dbReference>
<protein>
    <recommendedName>
        <fullName evidence="4">Enoyl-ACP reductase-like protein</fullName>
    </recommendedName>
</protein>
<comment type="caution">
    <text evidence="2">The sequence shown here is derived from an EMBL/GenBank/DDBJ whole genome shotgun (WGS) entry which is preliminary data.</text>
</comment>
<keyword evidence="3" id="KW-1185">Reference proteome</keyword>
<dbReference type="InterPro" id="IPR050259">
    <property type="entry name" value="SDR"/>
</dbReference>
<dbReference type="SUPFAM" id="SSF51735">
    <property type="entry name" value="NAD(P)-binding Rossmann-fold domains"/>
    <property type="match status" value="1"/>
</dbReference>
<name>A0ABP8XRA0_9PSEU</name>
<evidence type="ECO:0000313" key="2">
    <source>
        <dbReference type="EMBL" id="GAA4711274.1"/>
    </source>
</evidence>
<dbReference type="PANTHER" id="PTHR42879">
    <property type="entry name" value="3-OXOACYL-(ACYL-CARRIER-PROTEIN) REDUCTASE"/>
    <property type="match status" value="1"/>
</dbReference>
<evidence type="ECO:0000256" key="1">
    <source>
        <dbReference type="ARBA" id="ARBA00006484"/>
    </source>
</evidence>
<dbReference type="Pfam" id="PF13561">
    <property type="entry name" value="adh_short_C2"/>
    <property type="match status" value="1"/>
</dbReference>
<dbReference type="EMBL" id="BAABIC010000031">
    <property type="protein sequence ID" value="GAA4711274.1"/>
    <property type="molecule type" value="Genomic_DNA"/>
</dbReference>
<dbReference type="Proteomes" id="UP001500325">
    <property type="component" value="Unassembled WGS sequence"/>
</dbReference>
<gene>
    <name evidence="2" type="ORF">GCM10023215_61880</name>
</gene>
<dbReference type="Gene3D" id="3.40.50.720">
    <property type="entry name" value="NAD(P)-binding Rossmann-like Domain"/>
    <property type="match status" value="1"/>
</dbReference>
<sequence>MGARYITVNAVAPGPSRPPLVASRSAQTRQVWLDLMAIPRYVRPEEVAAAVGFHASPEAGMITGHVLTVDGGFAAGARLP</sequence>
<dbReference type="InterPro" id="IPR036291">
    <property type="entry name" value="NAD(P)-bd_dom_sf"/>
</dbReference>
<accession>A0ABP8XRA0</accession>
<evidence type="ECO:0008006" key="4">
    <source>
        <dbReference type="Google" id="ProtNLM"/>
    </source>
</evidence>
<evidence type="ECO:0000313" key="3">
    <source>
        <dbReference type="Proteomes" id="UP001500325"/>
    </source>
</evidence>